<feature type="compositionally biased region" description="Basic residues" evidence="1">
    <location>
        <begin position="285"/>
        <end position="308"/>
    </location>
</feature>
<evidence type="ECO:0000256" key="1">
    <source>
        <dbReference type="SAM" id="MobiDB-lite"/>
    </source>
</evidence>
<feature type="compositionally biased region" description="Basic residues" evidence="1">
    <location>
        <begin position="395"/>
        <end position="404"/>
    </location>
</feature>
<feature type="compositionally biased region" description="Basic residues" evidence="1">
    <location>
        <begin position="428"/>
        <end position="458"/>
    </location>
</feature>
<feature type="compositionally biased region" description="Basic residues" evidence="1">
    <location>
        <begin position="257"/>
        <end position="271"/>
    </location>
</feature>
<name>A0A6J4JJV6_9ACTN</name>
<feature type="region of interest" description="Disordered" evidence="1">
    <location>
        <begin position="428"/>
        <end position="494"/>
    </location>
</feature>
<dbReference type="EMBL" id="CADCTB010000226">
    <property type="protein sequence ID" value="CAA9279343.1"/>
    <property type="molecule type" value="Genomic_DNA"/>
</dbReference>
<feature type="compositionally biased region" description="Basic residues" evidence="1">
    <location>
        <begin position="521"/>
        <end position="538"/>
    </location>
</feature>
<feature type="compositionally biased region" description="Basic residues" evidence="1">
    <location>
        <begin position="30"/>
        <end position="40"/>
    </location>
</feature>
<dbReference type="GO" id="GO:0003984">
    <property type="term" value="F:acetolactate synthase activity"/>
    <property type="evidence" value="ECO:0007669"/>
    <property type="project" value="UniProtKB-EC"/>
</dbReference>
<feature type="compositionally biased region" description="Basic residues" evidence="1">
    <location>
        <begin position="97"/>
        <end position="118"/>
    </location>
</feature>
<feature type="compositionally biased region" description="Basic residues" evidence="1">
    <location>
        <begin position="49"/>
        <end position="64"/>
    </location>
</feature>
<feature type="compositionally biased region" description="Basic and acidic residues" evidence="1">
    <location>
        <begin position="1"/>
        <end position="17"/>
    </location>
</feature>
<feature type="region of interest" description="Disordered" evidence="1">
    <location>
        <begin position="512"/>
        <end position="586"/>
    </location>
</feature>
<dbReference type="EC" id="2.2.1.6" evidence="2"/>
<gene>
    <name evidence="2" type="ORF">AVDCRST_MAG10-3800</name>
</gene>
<accession>A0A6J4JJV6</accession>
<reference evidence="2" key="1">
    <citation type="submission" date="2020-02" db="EMBL/GenBank/DDBJ databases">
        <authorList>
            <person name="Meier V. D."/>
        </authorList>
    </citation>
    <scope>NUCLEOTIDE SEQUENCE</scope>
    <source>
        <strain evidence="2">AVDCRST_MAG10</strain>
    </source>
</reference>
<organism evidence="2">
    <name type="scientific">uncultured Acidimicrobiales bacterium</name>
    <dbReference type="NCBI Taxonomy" id="310071"/>
    <lineage>
        <taxon>Bacteria</taxon>
        <taxon>Bacillati</taxon>
        <taxon>Actinomycetota</taxon>
        <taxon>Acidimicrobiia</taxon>
        <taxon>Acidimicrobiales</taxon>
        <taxon>environmental samples</taxon>
    </lineage>
</organism>
<sequence>EAERGPSPHQEPGDGRRGGHVRPPGWGHPARVRPHHRLPHPPHPGPPRAGRRAHGRGLRPRHRPPGGGHGHERARGHQHRDPAGRRHDGLHPDGGHHRAGAQRRHRHRRLPGVRHHRRDPLGHQAQRADHLGPGHPAGDPRGVPHRHHRPPRPGAGRHPQGHRRPQQPQLGDGLVLAGLGRPARLQAHGQGPPPHDPGGGQAHQRGPAPGHLRGRRHPQGPGRRGPAGAGRAHRHLGGHHPDGPGRLPRLPSSVPRHAGHARQLHGHHLHAAVRPADRPGLPLRRPGHRQGGRLRSRRQDHPRRRRPGRAGQGPPARRADRGGLQSGHRGADQGGPPAPGHSGRERRHRPARPGSLGRPAQAVAGPVPPPLRPGLERGRRPQAPVLHRDAARQLARGHHRRVGRRPAPDVVEPVLAVQPPLHLDQLRWPRHHGLRRARRGRGQGGHARAHRLGHRRRRLLPDDGPGAGHGQRRAHPGEGGHPQQRLPRHGPPVAGALLRGALQRGVPLARPARLQDVGRGHGLRGHAGRAPGRGRSRHREGQLHRRPPRGDRLPGRLDREGLPDGGGRHVERQRHPRPGDGRGRAL</sequence>
<keyword evidence="2" id="KW-0808">Transferase</keyword>
<evidence type="ECO:0000313" key="2">
    <source>
        <dbReference type="EMBL" id="CAA9279343.1"/>
    </source>
</evidence>
<proteinExistence type="predicted"/>
<feature type="compositionally biased region" description="Basic and acidic residues" evidence="1">
    <location>
        <begin position="69"/>
        <end position="96"/>
    </location>
</feature>
<dbReference type="AlphaFoldDB" id="A0A6J4JJV6"/>
<feature type="non-terminal residue" evidence="2">
    <location>
        <position position="1"/>
    </location>
</feature>
<feature type="non-terminal residue" evidence="2">
    <location>
        <position position="586"/>
    </location>
</feature>
<feature type="compositionally biased region" description="Basic and acidic residues" evidence="1">
    <location>
        <begin position="577"/>
        <end position="586"/>
    </location>
</feature>
<protein>
    <submittedName>
        <fullName evidence="2">Acetolactate synthase large subunit</fullName>
        <ecNumber evidence="2">2.2.1.6</ecNumber>
    </submittedName>
</protein>
<feature type="region of interest" description="Disordered" evidence="1">
    <location>
        <begin position="1"/>
        <end position="413"/>
    </location>
</feature>
<feature type="compositionally biased region" description="Basic and acidic residues" evidence="1">
    <location>
        <begin position="539"/>
        <end position="570"/>
    </location>
</feature>